<dbReference type="RefSeq" id="XP_028132735.2">
    <property type="nucleotide sequence ID" value="XM_028276934.2"/>
</dbReference>
<keyword evidence="3" id="KW-1133">Transmembrane helix</keyword>
<evidence type="ECO:0000313" key="7">
    <source>
        <dbReference type="EnsemblMetazoa" id="XP_028132735.2"/>
    </source>
</evidence>
<dbReference type="GeneID" id="114328154"/>
<proteinExistence type="inferred from homology"/>
<accession>A0ABM5IH97</accession>
<dbReference type="EnsemblMetazoa" id="XM_028276934.2">
    <property type="protein sequence ID" value="XP_028132735.2"/>
    <property type="gene ID" value="LOC114328154"/>
</dbReference>
<keyword evidence="4" id="KW-0472">Membrane</keyword>
<dbReference type="InterPro" id="IPR028055">
    <property type="entry name" value="YidC/Oxa/ALB_C"/>
</dbReference>
<reference evidence="7" key="1">
    <citation type="submission" date="2025-05" db="UniProtKB">
        <authorList>
            <consortium name="EnsemblMetazoa"/>
        </authorList>
    </citation>
    <scope>IDENTIFICATION</scope>
</reference>
<dbReference type="PANTHER" id="PTHR12428">
    <property type="entry name" value="OXA1"/>
    <property type="match status" value="1"/>
</dbReference>
<comment type="similarity">
    <text evidence="5">Belongs to the OXA1/ALB3/YidC family.</text>
</comment>
<dbReference type="PANTHER" id="PTHR12428:SF65">
    <property type="entry name" value="CYTOCHROME C OXIDASE ASSEMBLY PROTEIN COX18, MITOCHONDRIAL"/>
    <property type="match status" value="1"/>
</dbReference>
<feature type="domain" description="Membrane insertase YidC/Oxa/ALB C-terminal" evidence="6">
    <location>
        <begin position="90"/>
        <end position="307"/>
    </location>
</feature>
<keyword evidence="2 5" id="KW-0812">Transmembrane</keyword>
<evidence type="ECO:0000256" key="4">
    <source>
        <dbReference type="ARBA" id="ARBA00023136"/>
    </source>
</evidence>
<dbReference type="Proteomes" id="UP001652700">
    <property type="component" value="Unplaced"/>
</dbReference>
<evidence type="ECO:0000256" key="1">
    <source>
        <dbReference type="ARBA" id="ARBA00004141"/>
    </source>
</evidence>
<dbReference type="InterPro" id="IPR001708">
    <property type="entry name" value="YidC/ALB3/OXA1/COX18"/>
</dbReference>
<comment type="subcellular location">
    <subcellularLocation>
        <location evidence="1 5">Membrane</location>
        <topology evidence="1 5">Multi-pass membrane protein</topology>
    </subcellularLocation>
</comment>
<sequence length="347" mass="39729">MFLNHINRLGKQTFRLYGSNGILLKSCCIKEYCIENKNPYNSRRQFSFQSSVESLAKTQTGIFKWLSESTPVEYIQKFLLTLHDTSGLPWWATIVCATVLLRSCVTLPLAVYQNYVLAKLQNLKSEMPAIAKELQKETAVAIKLYNWDEKKTKMMYNRSIRKQWNNLILRDNCHPAKASLLVLFQIPMWISLSVSLRNLVYMLPYQDINAQVTFAELSIGGLGFIPNLTEVDASWILPVSLGIINLAIIELQGLSKINEPNKLQKFLVNIFRGISLVMIPVAASVPSCLVLYWTTSSAYGLIQNIVLLSPRVKRICRIPKTEIELENPYKHISQQLQKKFNFSFENK</sequence>
<evidence type="ECO:0000256" key="5">
    <source>
        <dbReference type="RuleBase" id="RU003945"/>
    </source>
</evidence>
<organism evidence="7 8">
    <name type="scientific">Diabrotica virgifera virgifera</name>
    <name type="common">western corn rootworm</name>
    <dbReference type="NCBI Taxonomy" id="50390"/>
    <lineage>
        <taxon>Eukaryota</taxon>
        <taxon>Metazoa</taxon>
        <taxon>Ecdysozoa</taxon>
        <taxon>Arthropoda</taxon>
        <taxon>Hexapoda</taxon>
        <taxon>Insecta</taxon>
        <taxon>Pterygota</taxon>
        <taxon>Neoptera</taxon>
        <taxon>Endopterygota</taxon>
        <taxon>Coleoptera</taxon>
        <taxon>Polyphaga</taxon>
        <taxon>Cucujiformia</taxon>
        <taxon>Chrysomeloidea</taxon>
        <taxon>Chrysomelidae</taxon>
        <taxon>Galerucinae</taxon>
        <taxon>Diabroticina</taxon>
        <taxon>Diabroticites</taxon>
        <taxon>Diabrotica</taxon>
    </lineage>
</organism>
<evidence type="ECO:0000313" key="8">
    <source>
        <dbReference type="Proteomes" id="UP001652700"/>
    </source>
</evidence>
<protein>
    <recommendedName>
        <fullName evidence="6">Membrane insertase YidC/Oxa/ALB C-terminal domain-containing protein</fullName>
    </recommendedName>
</protein>
<dbReference type="CDD" id="cd20069">
    <property type="entry name" value="5TM_Oxa1-like"/>
    <property type="match status" value="1"/>
</dbReference>
<dbReference type="Pfam" id="PF02096">
    <property type="entry name" value="60KD_IMP"/>
    <property type="match status" value="1"/>
</dbReference>
<evidence type="ECO:0000256" key="3">
    <source>
        <dbReference type="ARBA" id="ARBA00022989"/>
    </source>
</evidence>
<keyword evidence="8" id="KW-1185">Reference proteome</keyword>
<evidence type="ECO:0000259" key="6">
    <source>
        <dbReference type="Pfam" id="PF02096"/>
    </source>
</evidence>
<evidence type="ECO:0000256" key="2">
    <source>
        <dbReference type="ARBA" id="ARBA00022692"/>
    </source>
</evidence>
<name>A0ABM5IH97_DIAVI</name>